<evidence type="ECO:0000256" key="1">
    <source>
        <dbReference type="SAM" id="Phobius"/>
    </source>
</evidence>
<evidence type="ECO:0000313" key="3">
    <source>
        <dbReference type="Proteomes" id="UP000386575"/>
    </source>
</evidence>
<dbReference type="EMBL" id="VZUL01000002">
    <property type="protein sequence ID" value="KAB1086178.1"/>
    <property type="molecule type" value="Genomic_DNA"/>
</dbReference>
<dbReference type="RefSeq" id="WP_151041697.1">
    <property type="nucleotide sequence ID" value="NZ_VZUL01000002.1"/>
</dbReference>
<dbReference type="Proteomes" id="UP000386575">
    <property type="component" value="Unassembled WGS sequence"/>
</dbReference>
<reference evidence="2 3" key="1">
    <citation type="submission" date="2019-09" db="EMBL/GenBank/DDBJ databases">
        <title>Genome sequencing of Ng87 strain.</title>
        <authorList>
            <person name="Karasev E.S."/>
            <person name="Andronov E."/>
        </authorList>
    </citation>
    <scope>NUCLEOTIDE SEQUENCE [LARGE SCALE GENOMIC DNA]</scope>
    <source>
        <strain evidence="2 3">Ng87</strain>
    </source>
</reference>
<sequence length="246" mass="27714">MNFVNFTIGTSSAPQTWLSTVIPGVTVALIAGIVLFLLNWLRDWLTGYWKKKSEAEVLAFSLATIFDGFISACSNAVDDPLYQDPETQCWQSTVTSPTIIFPEHITWSVFPKALQYKIRSIPNKIDVAERNISSLGEYGDGPPDYGDAFEESSWRYAWLGLEAYLINEILADKYGVPVLERGDWDPADRFKSEIAKIDKSRNEEKSRQWPVPEFMVPKIPIEVLHARHAMLTADLEAAMKKGPKAP</sequence>
<feature type="transmembrane region" description="Helical" evidence="1">
    <location>
        <begin position="20"/>
        <end position="41"/>
    </location>
</feature>
<accession>A0A6A1TP62</accession>
<keyword evidence="1" id="KW-0812">Transmembrane</keyword>
<protein>
    <submittedName>
        <fullName evidence="2">Uncharacterized protein</fullName>
    </submittedName>
</protein>
<dbReference type="AlphaFoldDB" id="A0A6A1TP62"/>
<proteinExistence type="predicted"/>
<evidence type="ECO:0000313" key="2">
    <source>
        <dbReference type="EMBL" id="KAB1086178.1"/>
    </source>
</evidence>
<comment type="caution">
    <text evidence="2">The sequence shown here is derived from an EMBL/GenBank/DDBJ whole genome shotgun (WGS) entry which is preliminary data.</text>
</comment>
<organism evidence="2 3">
    <name type="scientific">Neorhizobium galegae</name>
    <name type="common">Rhizobium galegae</name>
    <dbReference type="NCBI Taxonomy" id="399"/>
    <lineage>
        <taxon>Bacteria</taxon>
        <taxon>Pseudomonadati</taxon>
        <taxon>Pseudomonadota</taxon>
        <taxon>Alphaproteobacteria</taxon>
        <taxon>Hyphomicrobiales</taxon>
        <taxon>Rhizobiaceae</taxon>
        <taxon>Rhizobium/Agrobacterium group</taxon>
        <taxon>Neorhizobium</taxon>
    </lineage>
</organism>
<gene>
    <name evidence="2" type="ORF">F4V91_06855</name>
</gene>
<name>A0A6A1TP62_NEOGA</name>
<keyword evidence="1" id="KW-1133">Transmembrane helix</keyword>
<keyword evidence="1" id="KW-0472">Membrane</keyword>